<organism evidence="3 4">
    <name type="scientific">Nonomuraea rubra</name>
    <dbReference type="NCBI Taxonomy" id="46180"/>
    <lineage>
        <taxon>Bacteria</taxon>
        <taxon>Bacillati</taxon>
        <taxon>Actinomycetota</taxon>
        <taxon>Actinomycetes</taxon>
        <taxon>Streptosporangiales</taxon>
        <taxon>Streptosporangiaceae</taxon>
        <taxon>Nonomuraea</taxon>
    </lineage>
</organism>
<feature type="transmembrane region" description="Helical" evidence="2">
    <location>
        <begin position="62"/>
        <end position="83"/>
    </location>
</feature>
<gene>
    <name evidence="3" type="ORF">HD593_004172</name>
</gene>
<evidence type="ECO:0000313" key="3">
    <source>
        <dbReference type="EMBL" id="MBB6549377.1"/>
    </source>
</evidence>
<evidence type="ECO:0000313" key="4">
    <source>
        <dbReference type="Proteomes" id="UP000565579"/>
    </source>
</evidence>
<dbReference type="AlphaFoldDB" id="A0A7X0TZ72"/>
<protein>
    <recommendedName>
        <fullName evidence="5">PpiC domain-containing protein</fullName>
    </recommendedName>
</protein>
<dbReference type="SUPFAM" id="SSF109998">
    <property type="entry name" value="Triger factor/SurA peptide-binding domain-like"/>
    <property type="match status" value="1"/>
</dbReference>
<dbReference type="EMBL" id="JACHMI010000001">
    <property type="protein sequence ID" value="MBB6549377.1"/>
    <property type="molecule type" value="Genomic_DNA"/>
</dbReference>
<dbReference type="InterPro" id="IPR027304">
    <property type="entry name" value="Trigger_fact/SurA_dom_sf"/>
</dbReference>
<accession>A0A7X0TZ72</accession>
<keyword evidence="2" id="KW-1133">Transmembrane helix</keyword>
<proteinExistence type="predicted"/>
<comment type="caution">
    <text evidence="3">The sequence shown here is derived from an EMBL/GenBank/DDBJ whole genome shotgun (WGS) entry which is preliminary data.</text>
</comment>
<evidence type="ECO:0000256" key="1">
    <source>
        <dbReference type="SAM" id="MobiDB-lite"/>
    </source>
</evidence>
<feature type="region of interest" description="Disordered" evidence="1">
    <location>
        <begin position="1"/>
        <end position="56"/>
    </location>
</feature>
<dbReference type="Proteomes" id="UP000565579">
    <property type="component" value="Unassembled WGS sequence"/>
</dbReference>
<keyword evidence="2" id="KW-0472">Membrane</keyword>
<evidence type="ECO:0008006" key="5">
    <source>
        <dbReference type="Google" id="ProtNLM"/>
    </source>
</evidence>
<reference evidence="3 4" key="1">
    <citation type="submission" date="2020-08" db="EMBL/GenBank/DDBJ databases">
        <title>Sequencing the genomes of 1000 actinobacteria strains.</title>
        <authorList>
            <person name="Klenk H.-P."/>
        </authorList>
    </citation>
    <scope>NUCLEOTIDE SEQUENCE [LARGE SCALE GENOMIC DNA]</scope>
    <source>
        <strain evidence="3 4">DSM 43768</strain>
    </source>
</reference>
<keyword evidence="2" id="KW-0812">Transmembrane</keyword>
<sequence length="396" mass="42344">MKGTSVKSTAHKGAVRKGAVPGNTRRGGAGQGRAGRGGAGRGSARRGGIGQGGAGRGLSRRAVVLIAGVLAALAALVGTGVAFSSRPDRVAAIDGHPVTRDELLFHLHRLAPTVQNELRNRYHLQGSIDWSAKAGDRTAFQRLTQRALDEIRRDKATLLLAQDRGLIDSPDHSDFLADLDAENARRADAIARGEVVYGLAEFSPEEYYSHRLTELTTALKQRLEPELGVTEAEVRQAFDADREAWSANATTYTYTKLVVPVPDGAPAAYAENLRRRVAEADGLAEVAEREPGATLTTATHQGGGPAAHDRDLTAVLGGLGQGQISAPVPGTGQITYYELDGKTVDERAAFAGYERRIRQSLIEEKFTQFLQRRVDSSHMEVDAAAVDAINAEDARL</sequence>
<evidence type="ECO:0000256" key="2">
    <source>
        <dbReference type="SAM" id="Phobius"/>
    </source>
</evidence>
<name>A0A7X0TZ72_9ACTN</name>
<keyword evidence="4" id="KW-1185">Reference proteome</keyword>
<dbReference type="RefSeq" id="WP_185103811.1">
    <property type="nucleotide sequence ID" value="NZ_BAAAXY010000259.1"/>
</dbReference>
<feature type="compositionally biased region" description="Gly residues" evidence="1">
    <location>
        <begin position="25"/>
        <end position="56"/>
    </location>
</feature>